<dbReference type="InterPro" id="IPR037272">
    <property type="entry name" value="SNS_sf"/>
</dbReference>
<dbReference type="SUPFAM" id="SSF161070">
    <property type="entry name" value="SNF-like"/>
    <property type="match status" value="1"/>
</dbReference>
<evidence type="ECO:0000256" key="4">
    <source>
        <dbReference type="ARBA" id="ARBA00022989"/>
    </source>
</evidence>
<evidence type="ECO:0000256" key="5">
    <source>
        <dbReference type="ARBA" id="ARBA00023136"/>
    </source>
</evidence>
<dbReference type="NCBIfam" id="NF037979">
    <property type="entry name" value="Na_transp"/>
    <property type="match status" value="1"/>
</dbReference>
<feature type="transmembrane region" description="Helical" evidence="7">
    <location>
        <begin position="308"/>
        <end position="335"/>
    </location>
</feature>
<evidence type="ECO:0000256" key="7">
    <source>
        <dbReference type="SAM" id="Phobius"/>
    </source>
</evidence>
<reference evidence="8 9" key="1">
    <citation type="journal article" date="2016" name="Appl. Environ. Microbiol.">
        <title>Lack of Overt Genome Reduction in the Bryostatin-Producing Bryozoan Symbiont "Candidatus Endobugula sertula".</title>
        <authorList>
            <person name="Miller I.J."/>
            <person name="Vanee N."/>
            <person name="Fong S.S."/>
            <person name="Lim-Fong G.E."/>
            <person name="Kwan J.C."/>
        </authorList>
    </citation>
    <scope>NUCLEOTIDE SEQUENCE [LARGE SCALE GENOMIC DNA]</scope>
    <source>
        <strain evidence="8">AB1-4</strain>
    </source>
</reference>
<feature type="transmembrane region" description="Helical" evidence="7">
    <location>
        <begin position="264"/>
        <end position="288"/>
    </location>
</feature>
<dbReference type="Pfam" id="PF00209">
    <property type="entry name" value="SNF"/>
    <property type="match status" value="2"/>
</dbReference>
<feature type="transmembrane region" description="Helical" evidence="7">
    <location>
        <begin position="94"/>
        <end position="119"/>
    </location>
</feature>
<feature type="transmembrane region" description="Helical" evidence="7">
    <location>
        <begin position="184"/>
        <end position="204"/>
    </location>
</feature>
<protein>
    <recommendedName>
        <fullName evidence="6">Transporter</fullName>
    </recommendedName>
</protein>
<dbReference type="PROSITE" id="PS00610">
    <property type="entry name" value="NA_NEUROTRAN_SYMP_1"/>
    <property type="match status" value="1"/>
</dbReference>
<evidence type="ECO:0000256" key="1">
    <source>
        <dbReference type="ARBA" id="ARBA00004141"/>
    </source>
</evidence>
<feature type="transmembrane region" description="Helical" evidence="7">
    <location>
        <begin position="435"/>
        <end position="456"/>
    </location>
</feature>
<evidence type="ECO:0000256" key="6">
    <source>
        <dbReference type="RuleBase" id="RU003732"/>
    </source>
</evidence>
<proteinExistence type="inferred from homology"/>
<organism evidence="8 9">
    <name type="scientific">Candidatus Endobugula sertula</name>
    <name type="common">Bugula neritina bacterial symbiont</name>
    <dbReference type="NCBI Taxonomy" id="62101"/>
    <lineage>
        <taxon>Bacteria</taxon>
        <taxon>Pseudomonadati</taxon>
        <taxon>Pseudomonadota</taxon>
        <taxon>Gammaproteobacteria</taxon>
        <taxon>Cellvibrionales</taxon>
        <taxon>Cellvibrionaceae</taxon>
        <taxon>Candidatus Endobugula</taxon>
    </lineage>
</organism>
<feature type="transmembrane region" description="Helical" evidence="7">
    <location>
        <begin position="356"/>
        <end position="379"/>
    </location>
</feature>
<evidence type="ECO:0000256" key="2">
    <source>
        <dbReference type="ARBA" id="ARBA00022448"/>
    </source>
</evidence>
<dbReference type="GO" id="GO:0015293">
    <property type="term" value="F:symporter activity"/>
    <property type="evidence" value="ECO:0007669"/>
    <property type="project" value="UniProtKB-KW"/>
</dbReference>
<keyword evidence="4 7" id="KW-1133">Transmembrane helix</keyword>
<dbReference type="PANTHER" id="PTHR42948:SF1">
    <property type="entry name" value="TRANSPORTER"/>
    <property type="match status" value="1"/>
</dbReference>
<feature type="transmembrane region" description="Helical" evidence="7">
    <location>
        <begin position="157"/>
        <end position="177"/>
    </location>
</feature>
<dbReference type="PANTHER" id="PTHR42948">
    <property type="entry name" value="TRANSPORTER"/>
    <property type="match status" value="1"/>
</dbReference>
<dbReference type="InterPro" id="IPR000175">
    <property type="entry name" value="Na/ntran_symport"/>
</dbReference>
<name>A0A1D2QS26_9GAMM</name>
<keyword evidence="6" id="KW-0769">Symport</keyword>
<evidence type="ECO:0000313" key="9">
    <source>
        <dbReference type="Proteomes" id="UP000242502"/>
    </source>
</evidence>
<comment type="caution">
    <text evidence="8">The sequence shown here is derived from an EMBL/GenBank/DDBJ whole genome shotgun (WGS) entry which is preliminary data.</text>
</comment>
<feature type="transmembrane region" description="Helical" evidence="7">
    <location>
        <begin position="49"/>
        <end position="73"/>
    </location>
</feature>
<dbReference type="GO" id="GO:0016020">
    <property type="term" value="C:membrane"/>
    <property type="evidence" value="ECO:0007669"/>
    <property type="project" value="UniProtKB-SubCell"/>
</dbReference>
<dbReference type="InterPro" id="IPR047218">
    <property type="entry name" value="YocR/YhdH-like"/>
</dbReference>
<feature type="transmembrane region" description="Helical" evidence="7">
    <location>
        <begin position="391"/>
        <end position="414"/>
    </location>
</feature>
<keyword evidence="3 6" id="KW-0812">Transmembrane</keyword>
<dbReference type="AlphaFoldDB" id="A0A1D2QS26"/>
<dbReference type="PROSITE" id="PS50267">
    <property type="entry name" value="NA_NEUROTRAN_SYMP_3"/>
    <property type="match status" value="1"/>
</dbReference>
<comment type="similarity">
    <text evidence="6">Belongs to the sodium:neurotransmitter symporter (SNF) (TC 2.A.22) family.</text>
</comment>
<dbReference type="Proteomes" id="UP000242502">
    <property type="component" value="Unassembled WGS sequence"/>
</dbReference>
<dbReference type="STRING" id="62101.AB835_04220"/>
<dbReference type="EMBL" id="MDLC01000010">
    <property type="protein sequence ID" value="ODS24386.1"/>
    <property type="molecule type" value="Genomic_DNA"/>
</dbReference>
<feature type="transmembrane region" description="Helical" evidence="7">
    <location>
        <begin position="20"/>
        <end position="37"/>
    </location>
</feature>
<keyword evidence="2 6" id="KW-0813">Transport</keyword>
<accession>A0A1D2QS26</accession>
<dbReference type="PRINTS" id="PR00176">
    <property type="entry name" value="NANEUSMPORT"/>
</dbReference>
<evidence type="ECO:0000256" key="3">
    <source>
        <dbReference type="ARBA" id="ARBA00022692"/>
    </source>
</evidence>
<comment type="subcellular location">
    <subcellularLocation>
        <location evidence="1">Membrane</location>
        <topology evidence="1">Multi-pass membrane protein</topology>
    </subcellularLocation>
</comment>
<keyword evidence="5 7" id="KW-0472">Membrane</keyword>
<feature type="transmembrane region" description="Helical" evidence="7">
    <location>
        <begin position="224"/>
        <end position="252"/>
    </location>
</feature>
<dbReference type="CDD" id="cd10336">
    <property type="entry name" value="SLC6sbd_Tyt1-Like"/>
    <property type="match status" value="1"/>
</dbReference>
<gene>
    <name evidence="8" type="ORF">AB835_04220</name>
</gene>
<sequence>MSVDVQHGQQGINGIWSSRWIFILAATGSAVGLGNLWKFPYVAGEHGGGAFVLVYVVCIALIGIPILLAEVMLGRRGRMSPINSMLYLAKESNVSRWWSCIGYTGVLAGLLTLSFYSVVAGWSLHYVVLSLTNKLYQISATDSKLVFNALLKDPWQLIFWHTVFMLLTISVVGAGVIKGLGRAISIMMPLLFILLFVLLGYSTFVGDFEAGWRFLFSFDTSKLTWASILDALGHAFFTLSVGMGVMIAYGAYMPEKKASLGRTVLAVTVLDTLIALMVGLAIFSIVFANPSIKLSSGPGLLFVSLPVAFGNMVMGQLFAVIFFLLVAIAALSSAISLIEPAVAWLVEYKGYKRYRLVFVLGFIIWCIGLGSVFSFNYWSELKLFGKTFFESLSFLTANILLPVGGLLTALFVGWRMDRDSVIDEVGDIQRGPYRWWFRVLRFVSPVLLMIVFLTSLW</sequence>
<evidence type="ECO:0000313" key="8">
    <source>
        <dbReference type="EMBL" id="ODS24386.1"/>
    </source>
</evidence>